<dbReference type="GO" id="GO:0005737">
    <property type="term" value="C:cytoplasm"/>
    <property type="evidence" value="ECO:0007669"/>
    <property type="project" value="UniProtKB-SubCell"/>
</dbReference>
<comment type="subcellular location">
    <subcellularLocation>
        <location evidence="3">Cytoplasm</location>
    </subcellularLocation>
</comment>
<reference evidence="4" key="2">
    <citation type="journal article" date="2021" name="PeerJ">
        <title>Extensive microbial diversity within the chicken gut microbiome revealed by metagenomics and culture.</title>
        <authorList>
            <person name="Gilroy R."/>
            <person name="Ravi A."/>
            <person name="Getino M."/>
            <person name="Pursley I."/>
            <person name="Horton D.L."/>
            <person name="Alikhan N.F."/>
            <person name="Baker D."/>
            <person name="Gharbi K."/>
            <person name="Hall N."/>
            <person name="Watson M."/>
            <person name="Adriaenssens E.M."/>
            <person name="Foster-Nyarko E."/>
            <person name="Jarju S."/>
            <person name="Secka A."/>
            <person name="Antonio M."/>
            <person name="Oren A."/>
            <person name="Chaudhuri R.R."/>
            <person name="La Ragione R."/>
            <person name="Hildebrand F."/>
            <person name="Pallen M.J."/>
        </authorList>
    </citation>
    <scope>NUCLEOTIDE SEQUENCE</scope>
    <source>
        <strain evidence="4">ChiHile30-977</strain>
    </source>
</reference>
<reference evidence="4" key="1">
    <citation type="submission" date="2020-10" db="EMBL/GenBank/DDBJ databases">
        <authorList>
            <person name="Gilroy R."/>
        </authorList>
    </citation>
    <scope>NUCLEOTIDE SEQUENCE</scope>
    <source>
        <strain evidence="4">ChiHile30-977</strain>
    </source>
</reference>
<comment type="caution">
    <text evidence="4">The sequence shown here is derived from an EMBL/GenBank/DDBJ whole genome shotgun (WGS) entry which is preliminary data.</text>
</comment>
<name>A0A9D0YVW7_9FIRM</name>
<comment type="cofactor">
    <cofactor evidence="1 3">
        <name>a divalent metal cation</name>
        <dbReference type="ChEBI" id="CHEBI:60240"/>
    </cofactor>
</comment>
<feature type="site" description="Important for substrate specificity" evidence="3">
    <location>
        <position position="14"/>
    </location>
</feature>
<keyword evidence="3" id="KW-0546">Nucleotide metabolism</keyword>
<feature type="site" description="Important for substrate specificity" evidence="3">
    <location>
        <position position="70"/>
    </location>
</feature>
<keyword evidence="2 3" id="KW-0378">Hydrolase</keyword>
<dbReference type="EMBL" id="DVFI01000067">
    <property type="protein sequence ID" value="HIQ62830.1"/>
    <property type="molecule type" value="Genomic_DNA"/>
</dbReference>
<dbReference type="Pfam" id="PF02545">
    <property type="entry name" value="Maf"/>
    <property type="match status" value="1"/>
</dbReference>
<dbReference type="Gene3D" id="3.90.950.10">
    <property type="match status" value="1"/>
</dbReference>
<evidence type="ECO:0000256" key="2">
    <source>
        <dbReference type="ARBA" id="ARBA00022801"/>
    </source>
</evidence>
<dbReference type="GO" id="GO:0009117">
    <property type="term" value="P:nucleotide metabolic process"/>
    <property type="evidence" value="ECO:0007669"/>
    <property type="project" value="UniProtKB-KW"/>
</dbReference>
<sequence>MERKKIWLASGSPRRRELLERMGVSFAVEAANVDETAEGGPRETVLAVSRRKAEAVAARHPGETVLAADTVVFCGGILGKPRSEAEARDMLKRLSGNWHEVYTGVCVVRDGQTDVRVEVTRVHFVSLSQADIEAYVATGEPMDKAGAYGIQGRAGVFIDRIEGCPHNVMGLPLALTREMLG</sequence>
<keyword evidence="3" id="KW-0963">Cytoplasm</keyword>
<accession>A0A9D0YVW7</accession>
<feature type="site" description="Important for substrate specificity" evidence="3">
    <location>
        <position position="151"/>
    </location>
</feature>
<dbReference type="CDD" id="cd00555">
    <property type="entry name" value="Maf"/>
    <property type="match status" value="1"/>
</dbReference>
<dbReference type="Proteomes" id="UP000886819">
    <property type="component" value="Unassembled WGS sequence"/>
</dbReference>
<comment type="similarity">
    <text evidence="3">Belongs to the Maf family. YhdE subfamily.</text>
</comment>
<comment type="catalytic activity">
    <reaction evidence="3">
        <text>UTP + H2O = UMP + diphosphate + H(+)</text>
        <dbReference type="Rhea" id="RHEA:29395"/>
        <dbReference type="ChEBI" id="CHEBI:15377"/>
        <dbReference type="ChEBI" id="CHEBI:15378"/>
        <dbReference type="ChEBI" id="CHEBI:33019"/>
        <dbReference type="ChEBI" id="CHEBI:46398"/>
        <dbReference type="ChEBI" id="CHEBI:57865"/>
        <dbReference type="EC" id="3.6.1.9"/>
    </reaction>
</comment>
<comment type="caution">
    <text evidence="3">Lacks conserved residue(s) required for the propagation of feature annotation.</text>
</comment>
<dbReference type="InterPro" id="IPR003697">
    <property type="entry name" value="Maf-like"/>
</dbReference>
<dbReference type="AlphaFoldDB" id="A0A9D0YVW7"/>
<dbReference type="SUPFAM" id="SSF52972">
    <property type="entry name" value="ITPase-like"/>
    <property type="match status" value="1"/>
</dbReference>
<evidence type="ECO:0000313" key="4">
    <source>
        <dbReference type="EMBL" id="HIQ62830.1"/>
    </source>
</evidence>
<dbReference type="GO" id="GO:0047429">
    <property type="term" value="F:nucleoside triphosphate diphosphatase activity"/>
    <property type="evidence" value="ECO:0007669"/>
    <property type="project" value="UniProtKB-EC"/>
</dbReference>
<evidence type="ECO:0000256" key="3">
    <source>
        <dbReference type="HAMAP-Rule" id="MF_00528"/>
    </source>
</evidence>
<comment type="function">
    <text evidence="3">Nucleoside triphosphate pyrophosphatase that hydrolyzes dTTP and UTP. May have a dual role in cell division arrest and in preventing the incorporation of modified nucleotides into cellular nucleic acids.</text>
</comment>
<dbReference type="InterPro" id="IPR029001">
    <property type="entry name" value="ITPase-like_fam"/>
</dbReference>
<proteinExistence type="inferred from homology"/>
<dbReference type="HAMAP" id="MF_00528">
    <property type="entry name" value="Maf"/>
    <property type="match status" value="1"/>
</dbReference>
<feature type="active site" description="Proton acceptor" evidence="3">
    <location>
        <position position="69"/>
    </location>
</feature>
<dbReference type="NCBIfam" id="TIGR00172">
    <property type="entry name" value="maf"/>
    <property type="match status" value="1"/>
</dbReference>
<dbReference type="PANTHER" id="PTHR43213:SF5">
    <property type="entry name" value="BIFUNCTIONAL DTTP_UTP PYROPHOSPHATASE_METHYLTRANSFERASE PROTEIN-RELATED"/>
    <property type="match status" value="1"/>
</dbReference>
<comment type="catalytic activity">
    <reaction evidence="3">
        <text>dTTP + H2O = dTMP + diphosphate + H(+)</text>
        <dbReference type="Rhea" id="RHEA:28534"/>
        <dbReference type="ChEBI" id="CHEBI:15377"/>
        <dbReference type="ChEBI" id="CHEBI:15378"/>
        <dbReference type="ChEBI" id="CHEBI:33019"/>
        <dbReference type="ChEBI" id="CHEBI:37568"/>
        <dbReference type="ChEBI" id="CHEBI:63528"/>
        <dbReference type="EC" id="3.6.1.9"/>
    </reaction>
</comment>
<dbReference type="PANTHER" id="PTHR43213">
    <property type="entry name" value="BIFUNCTIONAL DTTP/UTP PYROPHOSPHATASE/METHYLTRANSFERASE PROTEIN-RELATED"/>
    <property type="match status" value="1"/>
</dbReference>
<gene>
    <name evidence="4" type="primary">maf</name>
    <name evidence="4" type="ORF">IAA66_04480</name>
</gene>
<evidence type="ECO:0000313" key="5">
    <source>
        <dbReference type="Proteomes" id="UP000886819"/>
    </source>
</evidence>
<dbReference type="PIRSF" id="PIRSF006305">
    <property type="entry name" value="Maf"/>
    <property type="match status" value="1"/>
</dbReference>
<dbReference type="EC" id="3.6.1.9" evidence="3"/>
<protein>
    <recommendedName>
        <fullName evidence="3">dTTP/UTP pyrophosphatase</fullName>
        <shortName evidence="3">dTTPase/UTPase</shortName>
        <ecNumber evidence="3">3.6.1.9</ecNumber>
    </recommendedName>
    <alternativeName>
        <fullName evidence="3">Nucleoside triphosphate pyrophosphatase</fullName>
    </alternativeName>
    <alternativeName>
        <fullName evidence="3">Nucleotide pyrophosphatase</fullName>
        <shortName evidence="3">Nucleotide PPase</shortName>
    </alternativeName>
</protein>
<evidence type="ECO:0000256" key="1">
    <source>
        <dbReference type="ARBA" id="ARBA00001968"/>
    </source>
</evidence>
<organism evidence="4 5">
    <name type="scientific">Candidatus Avichristensenella intestinipullorum</name>
    <dbReference type="NCBI Taxonomy" id="2840693"/>
    <lineage>
        <taxon>Bacteria</taxon>
        <taxon>Bacillati</taxon>
        <taxon>Bacillota</taxon>
        <taxon>Clostridia</taxon>
        <taxon>Candidatus Avichristensenella</taxon>
    </lineage>
</organism>